<reference evidence="3" key="1">
    <citation type="journal article" date="2019" name="Int. J. Syst. Evol. Microbiol.">
        <title>The Global Catalogue of Microorganisms (GCM) 10K type strain sequencing project: providing services to taxonomists for standard genome sequencing and annotation.</title>
        <authorList>
            <consortium name="The Broad Institute Genomics Platform"/>
            <consortium name="The Broad Institute Genome Sequencing Center for Infectious Disease"/>
            <person name="Wu L."/>
            <person name="Ma J."/>
        </authorList>
    </citation>
    <scope>NUCLEOTIDE SEQUENCE [LARGE SCALE GENOMIC DNA]</scope>
    <source>
        <strain evidence="3">JCM 9731</strain>
    </source>
</reference>
<protein>
    <submittedName>
        <fullName evidence="2">Uncharacterized protein</fullName>
    </submittedName>
</protein>
<accession>A0ABP3G0F1</accession>
<dbReference type="RefSeq" id="WP_343798708.1">
    <property type="nucleotide sequence ID" value="NZ_BAAADJ010000021.1"/>
</dbReference>
<sequence>MNLNIVLGLAYIFFAWKWGDWKNWRFYYPTILFFITGDLLYQFLFHDYSMWEFVPVGKDKELNLTHTHITLMILSIKYPATILIFLGNFPSSRVKQIGFIGIWVLIYTANEWFTMSNGGIIHQHGWNMKWSILFNIVMFTILAVHRKRPLIAWSFSIAFIIFLFQAHDVPMDILK</sequence>
<feature type="transmembrane region" description="Helical" evidence="1">
    <location>
        <begin position="97"/>
        <end position="114"/>
    </location>
</feature>
<keyword evidence="1" id="KW-1133">Transmembrane helix</keyword>
<dbReference type="EMBL" id="BAAADJ010000021">
    <property type="protein sequence ID" value="GAA0329617.1"/>
    <property type="molecule type" value="Genomic_DNA"/>
</dbReference>
<keyword evidence="3" id="KW-1185">Reference proteome</keyword>
<evidence type="ECO:0000313" key="3">
    <source>
        <dbReference type="Proteomes" id="UP001500782"/>
    </source>
</evidence>
<feature type="transmembrane region" description="Helical" evidence="1">
    <location>
        <begin position="126"/>
        <end position="143"/>
    </location>
</feature>
<feature type="transmembrane region" description="Helical" evidence="1">
    <location>
        <begin position="26"/>
        <end position="45"/>
    </location>
</feature>
<feature type="transmembrane region" description="Helical" evidence="1">
    <location>
        <begin position="65"/>
        <end position="85"/>
    </location>
</feature>
<feature type="transmembrane region" description="Helical" evidence="1">
    <location>
        <begin position="150"/>
        <end position="167"/>
    </location>
</feature>
<evidence type="ECO:0000313" key="2">
    <source>
        <dbReference type="EMBL" id="GAA0329617.1"/>
    </source>
</evidence>
<keyword evidence="1" id="KW-0812">Transmembrane</keyword>
<keyword evidence="1" id="KW-0472">Membrane</keyword>
<organism evidence="2 3">
    <name type="scientific">Bacillus carboniphilus</name>
    <dbReference type="NCBI Taxonomy" id="86663"/>
    <lineage>
        <taxon>Bacteria</taxon>
        <taxon>Bacillati</taxon>
        <taxon>Bacillota</taxon>
        <taxon>Bacilli</taxon>
        <taxon>Bacillales</taxon>
        <taxon>Bacillaceae</taxon>
        <taxon>Bacillus</taxon>
    </lineage>
</organism>
<dbReference type="Proteomes" id="UP001500782">
    <property type="component" value="Unassembled WGS sequence"/>
</dbReference>
<evidence type="ECO:0000256" key="1">
    <source>
        <dbReference type="SAM" id="Phobius"/>
    </source>
</evidence>
<dbReference type="InterPro" id="IPR048147">
    <property type="entry name" value="CBO0543-like"/>
</dbReference>
<gene>
    <name evidence="2" type="ORF">GCM10008967_20130</name>
</gene>
<name>A0ABP3G0F1_9BACI</name>
<comment type="caution">
    <text evidence="2">The sequence shown here is derived from an EMBL/GenBank/DDBJ whole genome shotgun (WGS) entry which is preliminary data.</text>
</comment>
<proteinExistence type="predicted"/>
<dbReference type="NCBIfam" id="NF041644">
    <property type="entry name" value="CBO0543_fam"/>
    <property type="match status" value="1"/>
</dbReference>